<dbReference type="AlphaFoldDB" id="A0A183KL92"/>
<keyword evidence="1" id="KW-1133">Transmembrane helix</keyword>
<evidence type="ECO:0000313" key="3">
    <source>
        <dbReference type="Proteomes" id="UP000279833"/>
    </source>
</evidence>
<evidence type="ECO:0000256" key="1">
    <source>
        <dbReference type="SAM" id="Phobius"/>
    </source>
</evidence>
<name>A0A183KL92_9TREM</name>
<accession>A0A183KL92</accession>
<proteinExistence type="predicted"/>
<dbReference type="Proteomes" id="UP000279833">
    <property type="component" value="Unassembled WGS sequence"/>
</dbReference>
<evidence type="ECO:0000313" key="4">
    <source>
        <dbReference type="WBParaSite" id="SCUD_0001580901-mRNA-1"/>
    </source>
</evidence>
<sequence>MDGNRNKITGYMALFIEWANMFIYINVCAKYLHKTT</sequence>
<organism evidence="4">
    <name type="scientific">Schistosoma curassoni</name>
    <dbReference type="NCBI Taxonomy" id="6186"/>
    <lineage>
        <taxon>Eukaryota</taxon>
        <taxon>Metazoa</taxon>
        <taxon>Spiralia</taxon>
        <taxon>Lophotrochozoa</taxon>
        <taxon>Platyhelminthes</taxon>
        <taxon>Trematoda</taxon>
        <taxon>Digenea</taxon>
        <taxon>Strigeidida</taxon>
        <taxon>Schistosomatoidea</taxon>
        <taxon>Schistosomatidae</taxon>
        <taxon>Schistosoma</taxon>
    </lineage>
</organism>
<keyword evidence="1" id="KW-0472">Membrane</keyword>
<dbReference type="WBParaSite" id="SCUD_0001580901-mRNA-1">
    <property type="protein sequence ID" value="SCUD_0001580901-mRNA-1"/>
    <property type="gene ID" value="SCUD_0001580901"/>
</dbReference>
<reference evidence="2 3" key="2">
    <citation type="submission" date="2018-11" db="EMBL/GenBank/DDBJ databases">
        <authorList>
            <consortium name="Pathogen Informatics"/>
        </authorList>
    </citation>
    <scope>NUCLEOTIDE SEQUENCE [LARGE SCALE GENOMIC DNA]</scope>
    <source>
        <strain evidence="2">Dakar</strain>
        <strain evidence="3">Dakar, Senegal</strain>
    </source>
</reference>
<protein>
    <submittedName>
        <fullName evidence="4">Anoctamin</fullName>
    </submittedName>
</protein>
<evidence type="ECO:0000313" key="2">
    <source>
        <dbReference type="EMBL" id="VDP60184.1"/>
    </source>
</evidence>
<keyword evidence="1" id="KW-0812">Transmembrane</keyword>
<reference evidence="4" key="1">
    <citation type="submission" date="2016-06" db="UniProtKB">
        <authorList>
            <consortium name="WormBaseParasite"/>
        </authorList>
    </citation>
    <scope>IDENTIFICATION</scope>
</reference>
<keyword evidence="3" id="KW-1185">Reference proteome</keyword>
<feature type="transmembrane region" description="Helical" evidence="1">
    <location>
        <begin position="12"/>
        <end position="32"/>
    </location>
</feature>
<gene>
    <name evidence="2" type="ORF">SCUD_LOCUS15806</name>
</gene>
<dbReference type="EMBL" id="UZAK01038013">
    <property type="protein sequence ID" value="VDP60184.1"/>
    <property type="molecule type" value="Genomic_DNA"/>
</dbReference>